<evidence type="ECO:0000313" key="8">
    <source>
        <dbReference type="Proteomes" id="UP000284916"/>
    </source>
</evidence>
<evidence type="ECO:0000259" key="6">
    <source>
        <dbReference type="PROSITE" id="PS51900"/>
    </source>
</evidence>
<dbReference type="GO" id="GO:0003677">
    <property type="term" value="F:DNA binding"/>
    <property type="evidence" value="ECO:0007669"/>
    <property type="project" value="UniProtKB-UniRule"/>
</dbReference>
<dbReference type="Proteomes" id="UP000284916">
    <property type="component" value="Unassembled WGS sequence"/>
</dbReference>
<evidence type="ECO:0000256" key="3">
    <source>
        <dbReference type="ARBA" id="ARBA00023172"/>
    </source>
</evidence>
<dbReference type="PANTHER" id="PTHR30349">
    <property type="entry name" value="PHAGE INTEGRASE-RELATED"/>
    <property type="match status" value="1"/>
</dbReference>
<dbReference type="SUPFAM" id="SSF56349">
    <property type="entry name" value="DNA breaking-rejoining enzymes"/>
    <property type="match status" value="1"/>
</dbReference>
<dbReference type="GO" id="GO:0015074">
    <property type="term" value="P:DNA integration"/>
    <property type="evidence" value="ECO:0007669"/>
    <property type="project" value="UniProtKB-KW"/>
</dbReference>
<accession>A0A415IR17</accession>
<dbReference type="InterPro" id="IPR050090">
    <property type="entry name" value="Tyrosine_recombinase_XerCD"/>
</dbReference>
<gene>
    <name evidence="7" type="ORF">DW035_15635</name>
</gene>
<dbReference type="GO" id="GO:0006310">
    <property type="term" value="P:DNA recombination"/>
    <property type="evidence" value="ECO:0007669"/>
    <property type="project" value="UniProtKB-KW"/>
</dbReference>
<dbReference type="EMBL" id="QROI01000041">
    <property type="protein sequence ID" value="RHL09998.1"/>
    <property type="molecule type" value="Genomic_DNA"/>
</dbReference>
<reference evidence="7 8" key="1">
    <citation type="submission" date="2018-08" db="EMBL/GenBank/DDBJ databases">
        <title>A genome reference for cultivated species of the human gut microbiota.</title>
        <authorList>
            <person name="Zou Y."/>
            <person name="Xue W."/>
            <person name="Luo G."/>
        </authorList>
    </citation>
    <scope>NUCLEOTIDE SEQUENCE [LARGE SCALE GENOMIC DNA]</scope>
    <source>
        <strain evidence="7 8">AF39-11</strain>
    </source>
</reference>
<organism evidence="7 8">
    <name type="scientific">Phocaeicola plebeius</name>
    <dbReference type="NCBI Taxonomy" id="310297"/>
    <lineage>
        <taxon>Bacteria</taxon>
        <taxon>Pseudomonadati</taxon>
        <taxon>Bacteroidota</taxon>
        <taxon>Bacteroidia</taxon>
        <taxon>Bacteroidales</taxon>
        <taxon>Bacteroidaceae</taxon>
        <taxon>Phocaeicola</taxon>
    </lineage>
</organism>
<dbReference type="PROSITE" id="PS51900">
    <property type="entry name" value="CB"/>
    <property type="match status" value="1"/>
</dbReference>
<comment type="caution">
    <text evidence="7">The sequence shown here is derived from an EMBL/GenBank/DDBJ whole genome shotgun (WGS) entry which is preliminary data.</text>
</comment>
<feature type="domain" description="Tyr recombinase" evidence="5">
    <location>
        <begin position="207"/>
        <end position="391"/>
    </location>
</feature>
<dbReference type="Gene3D" id="1.10.443.10">
    <property type="entry name" value="Intergrase catalytic core"/>
    <property type="match status" value="1"/>
</dbReference>
<evidence type="ECO:0000256" key="1">
    <source>
        <dbReference type="ARBA" id="ARBA00022908"/>
    </source>
</evidence>
<keyword evidence="3" id="KW-0233">DNA recombination</keyword>
<sequence length="410" mass="46857">MEIKNYTIDNLIVKCSEKMKESGYSQGCISTHVVRWKLHLKPFLVQNGTSFYELDWGRKFLAEKLPLLSPASKRRFKRSVRILDAFVTTSEIPKQSKRVPPLSFPGNIGALALGFIDYKLSQRCMMTTIDNYKRLLSYFIASLNMKGKDEIAQISESDVLEFLGVKESSQSRHSTMRQFYEFIDKFHPEVPSFSYLFEFIHRPMREKIPSTYTKEEVRKIEMSVNRNGDIGKRTYAMLLLASRLGLRISDIIGMRFANIDWDKSLILLKQAKTGNPIQLPLLRDVGEAIISYLKVRPECELEEIFVTHTSPVSKMSRTGAGYFISTTIQKSGVDNAGRKHGPHSMRFSLASRMLEQGVGIPIISESLGHSGQDVTMNYLRIDVQEISSCMLEVPPIKDDFYEQQNGTFFI</sequence>
<dbReference type="InterPro" id="IPR002104">
    <property type="entry name" value="Integrase_catalytic"/>
</dbReference>
<evidence type="ECO:0000259" key="5">
    <source>
        <dbReference type="PROSITE" id="PS51898"/>
    </source>
</evidence>
<dbReference type="Pfam" id="PF00589">
    <property type="entry name" value="Phage_integrase"/>
    <property type="match status" value="1"/>
</dbReference>
<dbReference type="RefSeq" id="WP_118442049.1">
    <property type="nucleotide sequence ID" value="NZ_QROD01000042.1"/>
</dbReference>
<dbReference type="InterPro" id="IPR013762">
    <property type="entry name" value="Integrase-like_cat_sf"/>
</dbReference>
<evidence type="ECO:0000256" key="4">
    <source>
        <dbReference type="PROSITE-ProRule" id="PRU01248"/>
    </source>
</evidence>
<dbReference type="PROSITE" id="PS51898">
    <property type="entry name" value="TYR_RECOMBINASE"/>
    <property type="match status" value="1"/>
</dbReference>
<feature type="domain" description="Core-binding (CB)" evidence="6">
    <location>
        <begin position="106"/>
        <end position="184"/>
    </location>
</feature>
<dbReference type="InterPro" id="IPR011010">
    <property type="entry name" value="DNA_brk_join_enz"/>
</dbReference>
<name>A0A415IR17_9BACT</name>
<dbReference type="PANTHER" id="PTHR30349:SF90">
    <property type="entry name" value="TYROSINE RECOMBINASE XERD"/>
    <property type="match status" value="1"/>
</dbReference>
<keyword evidence="2 4" id="KW-0238">DNA-binding</keyword>
<dbReference type="CDD" id="cd01188">
    <property type="entry name" value="INT_RitA_C_like"/>
    <property type="match status" value="1"/>
</dbReference>
<evidence type="ECO:0000256" key="2">
    <source>
        <dbReference type="ARBA" id="ARBA00023125"/>
    </source>
</evidence>
<keyword evidence="1" id="KW-0229">DNA integration</keyword>
<dbReference type="AlphaFoldDB" id="A0A415IR17"/>
<evidence type="ECO:0000313" key="7">
    <source>
        <dbReference type="EMBL" id="RHL09998.1"/>
    </source>
</evidence>
<protein>
    <submittedName>
        <fullName evidence="7">Integrase</fullName>
    </submittedName>
</protein>
<proteinExistence type="predicted"/>
<dbReference type="InterPro" id="IPR044068">
    <property type="entry name" value="CB"/>
</dbReference>